<evidence type="ECO:0000256" key="1">
    <source>
        <dbReference type="SAM" id="Phobius"/>
    </source>
</evidence>
<proteinExistence type="predicted"/>
<dbReference type="EMBL" id="BJUX01000002">
    <property type="protein sequence ID" value="GEK88223.1"/>
    <property type="molecule type" value="Genomic_DNA"/>
</dbReference>
<dbReference type="Proteomes" id="UP000321425">
    <property type="component" value="Unassembled WGS sequence"/>
</dbReference>
<keyword evidence="1" id="KW-0812">Transmembrane</keyword>
<accession>A0A1H7TNS7</accession>
<dbReference type="OrthoDB" id="9992597at2"/>
<dbReference type="AlphaFoldDB" id="A0A1H7TNS7"/>
<evidence type="ECO:0000313" key="5">
    <source>
        <dbReference type="Proteomes" id="UP000321425"/>
    </source>
</evidence>
<dbReference type="Proteomes" id="UP000198548">
    <property type="component" value="Unassembled WGS sequence"/>
</dbReference>
<reference evidence="3 4" key="1">
    <citation type="submission" date="2016-10" db="EMBL/GenBank/DDBJ databases">
        <authorList>
            <person name="de Groot N.N."/>
        </authorList>
    </citation>
    <scope>NUCLEOTIDE SEQUENCE [LARGE SCALE GENOMIC DNA]</scope>
    <source>
        <strain evidence="3 4">DSM 19182</strain>
    </source>
</reference>
<gene>
    <name evidence="2" type="ORF">APU01nite_02620</name>
    <name evidence="3" type="ORF">SAMN04488100_11314</name>
</gene>
<keyword evidence="5" id="KW-1185">Reference proteome</keyword>
<sequence>MENTKKISIFLFAVAFLLVLGFAIRLGADYFQYVEGLKNHPFYFYILGRGATFIAPAVLCTIGGRKLRPAHVKKDKK</sequence>
<reference evidence="2 5" key="2">
    <citation type="submission" date="2019-07" db="EMBL/GenBank/DDBJ databases">
        <title>Whole genome shotgun sequence of Alkalibacterium putridalgicola NBRC 103243.</title>
        <authorList>
            <person name="Hosoyama A."/>
            <person name="Uohara A."/>
            <person name="Ohji S."/>
            <person name="Ichikawa N."/>
        </authorList>
    </citation>
    <scope>NUCLEOTIDE SEQUENCE [LARGE SCALE GENOMIC DNA]</scope>
    <source>
        <strain evidence="2 5">NBRC 103243</strain>
    </source>
</reference>
<evidence type="ECO:0000313" key="4">
    <source>
        <dbReference type="Proteomes" id="UP000198548"/>
    </source>
</evidence>
<keyword evidence="1" id="KW-1133">Transmembrane helix</keyword>
<protein>
    <submittedName>
        <fullName evidence="3">Uncharacterized protein</fullName>
    </submittedName>
</protein>
<dbReference type="RefSeq" id="WP_091487983.1">
    <property type="nucleotide sequence ID" value="NZ_BJUX01000002.1"/>
</dbReference>
<dbReference type="STRING" id="426703.SAMN04488100_11314"/>
<name>A0A1H7TNS7_9LACT</name>
<organism evidence="3 4">
    <name type="scientific">Alkalibacterium putridalgicola</name>
    <dbReference type="NCBI Taxonomy" id="426703"/>
    <lineage>
        <taxon>Bacteria</taxon>
        <taxon>Bacillati</taxon>
        <taxon>Bacillota</taxon>
        <taxon>Bacilli</taxon>
        <taxon>Lactobacillales</taxon>
        <taxon>Carnobacteriaceae</taxon>
        <taxon>Alkalibacterium</taxon>
    </lineage>
</organism>
<dbReference type="EMBL" id="FOBL01000013">
    <property type="protein sequence ID" value="SEL85507.1"/>
    <property type="molecule type" value="Genomic_DNA"/>
</dbReference>
<evidence type="ECO:0000313" key="2">
    <source>
        <dbReference type="EMBL" id="GEK88223.1"/>
    </source>
</evidence>
<evidence type="ECO:0000313" key="3">
    <source>
        <dbReference type="EMBL" id="SEL85507.1"/>
    </source>
</evidence>
<keyword evidence="1" id="KW-0472">Membrane</keyword>
<feature type="transmembrane region" description="Helical" evidence="1">
    <location>
        <begin position="43"/>
        <end position="64"/>
    </location>
</feature>